<comment type="caution">
    <text evidence="1">The sequence shown here is derived from an EMBL/GenBank/DDBJ whole genome shotgun (WGS) entry which is preliminary data.</text>
</comment>
<accession>A0A3E0U750</accession>
<protein>
    <submittedName>
        <fullName evidence="1">DUF4437 domain-containing protein</fullName>
    </submittedName>
</protein>
<dbReference type="Gene3D" id="2.60.120.10">
    <property type="entry name" value="Jelly Rolls"/>
    <property type="match status" value="1"/>
</dbReference>
<dbReference type="Proteomes" id="UP000256899">
    <property type="component" value="Unassembled WGS sequence"/>
</dbReference>
<dbReference type="SUPFAM" id="SSF51182">
    <property type="entry name" value="RmlC-like cupins"/>
    <property type="match status" value="1"/>
</dbReference>
<gene>
    <name evidence="1" type="ORF">DXX94_18355</name>
</gene>
<name>A0A3E0U750_9GAMM</name>
<evidence type="ECO:0000313" key="1">
    <source>
        <dbReference type="EMBL" id="REL32798.1"/>
    </source>
</evidence>
<dbReference type="InterPro" id="IPR014710">
    <property type="entry name" value="RmlC-like_jellyroll"/>
</dbReference>
<keyword evidence="2" id="KW-1185">Reference proteome</keyword>
<dbReference type="InterPro" id="IPR011051">
    <property type="entry name" value="RmlC_Cupin_sf"/>
</dbReference>
<reference evidence="2" key="1">
    <citation type="submission" date="2018-08" db="EMBL/GenBank/DDBJ databases">
        <title>Thalassotalea euphylliae genome.</title>
        <authorList>
            <person name="Summers S."/>
            <person name="Rice S.A."/>
            <person name="Freckelton M.L."/>
            <person name="Nedved B.T."/>
            <person name="Hadfield M.G."/>
        </authorList>
    </citation>
    <scope>NUCLEOTIDE SEQUENCE [LARGE SCALE GENOMIC DNA]</scope>
    <source>
        <strain evidence="2">H3</strain>
    </source>
</reference>
<dbReference type="EMBL" id="QUOT01000001">
    <property type="protein sequence ID" value="REL32798.1"/>
    <property type="molecule type" value="Genomic_DNA"/>
</dbReference>
<sequence>MSAELAHNPPENVSEALSVKAVSSDVQLQGVDIIQTDDVDWGYLNPLRGDKSPGAANLWGDRTKDTATGMLVRFKKGFSSPPHIHNITYRGIVINGLLHNDDPTAARMWMPTGSYWTQPAGENHITAADGESNLIYLEIDRGPYLVKPSNQAFNNGEAPINLHANNLVWQPYGAGKRAFLWGNTSKGEINGSLIKLPAGFAGQLISSAQEFRAVVITGQLGLVDSHLVDSHLVDSHLVDGNNAKVGHANKMRSLAPGSYFGADQSNNYKLRSAQETILYIRTDGHLMLNSSN</sequence>
<dbReference type="InterPro" id="IPR028013">
    <property type="entry name" value="DUF4437"/>
</dbReference>
<evidence type="ECO:0000313" key="2">
    <source>
        <dbReference type="Proteomes" id="UP000256899"/>
    </source>
</evidence>
<dbReference type="Pfam" id="PF14499">
    <property type="entry name" value="DUF4437"/>
    <property type="match status" value="1"/>
</dbReference>
<organism evidence="1 2">
    <name type="scientific">Thalassotalea euphylliae</name>
    <dbReference type="NCBI Taxonomy" id="1655234"/>
    <lineage>
        <taxon>Bacteria</taxon>
        <taxon>Pseudomonadati</taxon>
        <taxon>Pseudomonadota</taxon>
        <taxon>Gammaproteobacteria</taxon>
        <taxon>Alteromonadales</taxon>
        <taxon>Colwelliaceae</taxon>
        <taxon>Thalassotalea</taxon>
    </lineage>
</organism>
<dbReference type="CDD" id="cd06989">
    <property type="entry name" value="cupin_DRT102"/>
    <property type="match status" value="1"/>
</dbReference>
<proteinExistence type="predicted"/>
<dbReference type="AlphaFoldDB" id="A0A3E0U750"/>